<sequence length="574" mass="67319">MRDIVAIYARISQEKDEVDVSIPQQIEQGKAFAKSKGMGYEIYFDEGYSGTLQARERPAMYKLLQDIVKKDSRIGILWGREMFRLYRGNTPKIEIQMVCKRHDVDIYYADKKLDNSDPLEKLMDNMLGVMGEFYVDLTKQNVKQAIKKNFEDGKAHGVAPYGYKTGEGKKLEIDEEQAKWVKKMFQWHIEGMGLTSITKKLTDLNVPTQYSEKHTRFSKKWDRTTVYAILMNKLYYGVRTHLKREIPVPELAIIDEATYNESLVAFEALKSYTGKRTWHKYLIIDLLYCAHCGERYIGRADNKNNHVYRCNSKRKGNCKNRDIRKSYIESFVWEYIREGGILLDNLLNSTDNQNEKRKKELEAEVSILENGMERLNGQSSNIIRLAVEGLLSDSDLAGEKKRIEREKIEYSVKIKNLKEQIGSIREEKDLKNEILKDFHKVTGKRYNDKLPHFKDFVKHREIQKNVLEENYPFNEKQQFLRKYINRILVDYTNGILKFTFNFKAPLSDRTVYMDRNFYVAVDADTKLMYDMGHPKQHNVFDNLKKLMHTITLMERKNEDGAQGLKKSAKVENNP</sequence>
<accession>A0A7H9ARI1</accession>
<gene>
    <name evidence="3" type="ORF">HYG79_11955</name>
</gene>
<evidence type="ECO:0000259" key="2">
    <source>
        <dbReference type="PROSITE" id="PS51737"/>
    </source>
</evidence>
<reference evidence="3 4" key="1">
    <citation type="journal article" date="2006" name="Int. J. Syst. Evol. Microbiol.">
        <title>Costertonia aggregata gen. nov., sp. nov., a mesophilic marine bacterium of the family Flavobacteriaceae, isolated from a mature biofilm.</title>
        <authorList>
            <person name="Kwon K.K."/>
            <person name="Lee Y.K."/>
            <person name="Lee H.K."/>
        </authorList>
    </citation>
    <scope>NUCLEOTIDE SEQUENCE [LARGE SCALE GENOMIC DNA]</scope>
    <source>
        <strain evidence="3 4">KCCM 42265</strain>
    </source>
</reference>
<dbReference type="PANTHER" id="PTHR30461:SF23">
    <property type="entry name" value="DNA RECOMBINASE-RELATED"/>
    <property type="match status" value="1"/>
</dbReference>
<feature type="coiled-coil region" evidence="1">
    <location>
        <begin position="358"/>
        <end position="434"/>
    </location>
</feature>
<dbReference type="InterPro" id="IPR011109">
    <property type="entry name" value="DNA_bind_recombinase_dom"/>
</dbReference>
<keyword evidence="1" id="KW-0175">Coiled coil</keyword>
<dbReference type="InterPro" id="IPR038109">
    <property type="entry name" value="DNA_bind_recomb_sf"/>
</dbReference>
<dbReference type="SUPFAM" id="SSF53041">
    <property type="entry name" value="Resolvase-like"/>
    <property type="match status" value="1"/>
</dbReference>
<name>A0A7H9ARI1_9FLAO</name>
<evidence type="ECO:0000313" key="3">
    <source>
        <dbReference type="EMBL" id="QLG46026.1"/>
    </source>
</evidence>
<dbReference type="KEGG" id="cagg:HYG79_11955"/>
<dbReference type="SMART" id="SM00857">
    <property type="entry name" value="Resolvase"/>
    <property type="match status" value="1"/>
</dbReference>
<dbReference type="InterPro" id="IPR050639">
    <property type="entry name" value="SSR_resolvase"/>
</dbReference>
<dbReference type="GO" id="GO:0003677">
    <property type="term" value="F:DNA binding"/>
    <property type="evidence" value="ECO:0007669"/>
    <property type="project" value="InterPro"/>
</dbReference>
<dbReference type="Pfam" id="PF13408">
    <property type="entry name" value="Zn_ribbon_recom"/>
    <property type="match status" value="1"/>
</dbReference>
<dbReference type="InterPro" id="IPR006119">
    <property type="entry name" value="Resolv_N"/>
</dbReference>
<dbReference type="GO" id="GO:0000150">
    <property type="term" value="F:DNA strand exchange activity"/>
    <property type="evidence" value="ECO:0007669"/>
    <property type="project" value="InterPro"/>
</dbReference>
<dbReference type="Pfam" id="PF00239">
    <property type="entry name" value="Resolvase"/>
    <property type="match status" value="1"/>
</dbReference>
<feature type="domain" description="Recombinase" evidence="2">
    <location>
        <begin position="160"/>
        <end position="272"/>
    </location>
</feature>
<dbReference type="Proteomes" id="UP000509302">
    <property type="component" value="Chromosome"/>
</dbReference>
<evidence type="ECO:0000313" key="4">
    <source>
        <dbReference type="Proteomes" id="UP000509302"/>
    </source>
</evidence>
<organism evidence="3 4">
    <name type="scientific">Costertonia aggregata</name>
    <dbReference type="NCBI Taxonomy" id="343403"/>
    <lineage>
        <taxon>Bacteria</taxon>
        <taxon>Pseudomonadati</taxon>
        <taxon>Bacteroidota</taxon>
        <taxon>Flavobacteriia</taxon>
        <taxon>Flavobacteriales</taxon>
        <taxon>Flavobacteriaceae</taxon>
        <taxon>Costertonia</taxon>
    </lineage>
</organism>
<dbReference type="InterPro" id="IPR036162">
    <property type="entry name" value="Resolvase-like_N_sf"/>
</dbReference>
<dbReference type="Gene3D" id="3.90.1750.20">
    <property type="entry name" value="Putative Large Serine Recombinase, Chain B, Domain 2"/>
    <property type="match status" value="1"/>
</dbReference>
<proteinExistence type="predicted"/>
<dbReference type="PANTHER" id="PTHR30461">
    <property type="entry name" value="DNA-INVERTASE FROM LAMBDOID PROPHAGE"/>
    <property type="match status" value="1"/>
</dbReference>
<dbReference type="Pfam" id="PF07508">
    <property type="entry name" value="Recombinase"/>
    <property type="match status" value="1"/>
</dbReference>
<keyword evidence="4" id="KW-1185">Reference proteome</keyword>
<dbReference type="EMBL" id="CP058595">
    <property type="protein sequence ID" value="QLG46026.1"/>
    <property type="molecule type" value="Genomic_DNA"/>
</dbReference>
<dbReference type="Gene3D" id="3.40.50.1390">
    <property type="entry name" value="Resolvase, N-terminal catalytic domain"/>
    <property type="match status" value="1"/>
</dbReference>
<dbReference type="CDD" id="cd00338">
    <property type="entry name" value="Ser_Recombinase"/>
    <property type="match status" value="1"/>
</dbReference>
<dbReference type="InterPro" id="IPR025827">
    <property type="entry name" value="Zn_ribbon_recom_dom"/>
</dbReference>
<dbReference type="RefSeq" id="WP_179242312.1">
    <property type="nucleotide sequence ID" value="NZ_CP058595.1"/>
</dbReference>
<dbReference type="AlphaFoldDB" id="A0A7H9ARI1"/>
<dbReference type="PROSITE" id="PS51737">
    <property type="entry name" value="RECOMBINASE_DNA_BIND"/>
    <property type="match status" value="1"/>
</dbReference>
<evidence type="ECO:0000256" key="1">
    <source>
        <dbReference type="SAM" id="Coils"/>
    </source>
</evidence>
<protein>
    <submittedName>
        <fullName evidence="3">Recombinase family protein</fullName>
    </submittedName>
</protein>